<dbReference type="EMBL" id="MTYJ01000266">
    <property type="protein sequence ID" value="OWA52403.1"/>
    <property type="molecule type" value="Genomic_DNA"/>
</dbReference>
<reference evidence="3" key="1">
    <citation type="submission" date="2017-01" db="EMBL/GenBank/DDBJ databases">
        <title>Comparative genomics of anhydrobiosis in the tardigrade Hypsibius dujardini.</title>
        <authorList>
            <person name="Yoshida Y."/>
            <person name="Koutsovoulos G."/>
            <person name="Laetsch D."/>
            <person name="Stevens L."/>
            <person name="Kumar S."/>
            <person name="Horikawa D."/>
            <person name="Ishino K."/>
            <person name="Komine S."/>
            <person name="Tomita M."/>
            <person name="Blaxter M."/>
            <person name="Arakawa K."/>
        </authorList>
    </citation>
    <scope>NUCLEOTIDE SEQUENCE [LARGE SCALE GENOMIC DNA]</scope>
    <source>
        <strain evidence="3">Z151</strain>
    </source>
</reference>
<dbReference type="Gene3D" id="3.30.420.10">
    <property type="entry name" value="Ribonuclease H-like superfamily/Ribonuclease H"/>
    <property type="match status" value="2"/>
</dbReference>
<keyword evidence="1" id="KW-1133">Transmembrane helix</keyword>
<evidence type="ECO:0000256" key="1">
    <source>
        <dbReference type="SAM" id="Phobius"/>
    </source>
</evidence>
<gene>
    <name evidence="2" type="ORF">BV898_16860</name>
</gene>
<comment type="caution">
    <text evidence="2">The sequence shown here is derived from an EMBL/GenBank/DDBJ whole genome shotgun (WGS) entry which is preliminary data.</text>
</comment>
<organism evidence="2 3">
    <name type="scientific">Hypsibius exemplaris</name>
    <name type="common">Freshwater tardigrade</name>
    <dbReference type="NCBI Taxonomy" id="2072580"/>
    <lineage>
        <taxon>Eukaryota</taxon>
        <taxon>Metazoa</taxon>
        <taxon>Ecdysozoa</taxon>
        <taxon>Tardigrada</taxon>
        <taxon>Eutardigrada</taxon>
        <taxon>Parachela</taxon>
        <taxon>Hypsibioidea</taxon>
        <taxon>Hypsibiidae</taxon>
        <taxon>Hypsibius</taxon>
    </lineage>
</organism>
<evidence type="ECO:0000313" key="2">
    <source>
        <dbReference type="EMBL" id="OWA52403.1"/>
    </source>
</evidence>
<dbReference type="OrthoDB" id="9981685at2759"/>
<dbReference type="GO" id="GO:0003676">
    <property type="term" value="F:nucleic acid binding"/>
    <property type="evidence" value="ECO:0007669"/>
    <property type="project" value="InterPro"/>
</dbReference>
<protein>
    <recommendedName>
        <fullName evidence="4">Tc1-like transposase DDE domain-containing protein</fullName>
    </recommendedName>
</protein>
<feature type="transmembrane region" description="Helical" evidence="1">
    <location>
        <begin position="114"/>
        <end position="137"/>
    </location>
</feature>
<evidence type="ECO:0008006" key="4">
    <source>
        <dbReference type="Google" id="ProtNLM"/>
    </source>
</evidence>
<accession>A0A9X6NGN7</accession>
<dbReference type="Proteomes" id="UP000192578">
    <property type="component" value="Unassembled WGS sequence"/>
</dbReference>
<dbReference type="InterPro" id="IPR036397">
    <property type="entry name" value="RNaseH_sf"/>
</dbReference>
<evidence type="ECO:0000313" key="3">
    <source>
        <dbReference type="Proteomes" id="UP000192578"/>
    </source>
</evidence>
<sequence length="312" mass="35668">MFVAGVCSREKTAIRFVKPGAKINSEYYIQHFLKPLFKNNIRKLFPGEQINKVVFHHDSAPAHSSGITQEWLQNSRIKFIPKEQWMGNSPDPAPMDVFWVNGRFKWKASSCQKAALMFVYVFTMLIVGKCAAIISHIRAGSSVARIVVFNRNLGRYSSIRRVKLGLAAGVERKQPKKQKQSGKKIDPKMAAAIVRRLTIVTTSHTIRSVARQFGLMHESPTINLRKEEINCYKKRKRNLIPIIHLRFRCISFLKQNMPYKMEPSTAIFYQDKAPCHAAASVRKILKEDFPCYITKAQMPPNSPDLNVLNYCA</sequence>
<dbReference type="AlphaFoldDB" id="A0A9X6NGN7"/>
<keyword evidence="1" id="KW-0812">Transmembrane</keyword>
<keyword evidence="3" id="KW-1185">Reference proteome</keyword>
<name>A0A9X6NGN7_HYPEX</name>
<keyword evidence="1" id="KW-0472">Membrane</keyword>
<proteinExistence type="predicted"/>